<dbReference type="EMBL" id="CP023777">
    <property type="protein sequence ID" value="ATL48174.1"/>
    <property type="molecule type" value="Genomic_DNA"/>
</dbReference>
<sequence>MADSNFGLIVPVNVTALCVGIKDQQDPDGTSKFAGATTSYINQMGIYDAFLGSNVVRTLVEAPLHQLKKGIHIHWALPSSLSQGNFDPGTNTSSFVATPNRWLISRMIITDGQPSRTTWVIESDALTVPGSQQDDVLITLPVRQLTPSDTDYQYVGKPVVFSSEWTEPNNSEVFKNLTGQPLSAVANGDSTFAAFYPNCRNVFGFYDALESYKGPVQIMYQVLGWYSVSEDDPLHGGLTNEQLQDILGWTFEDSQEVPGYSTYYGLTQSVQWDENRSYIVDAGNNDIEVTATIGNNPPETFSAYFKERIHPGIDFFEDLLNAFQTGILPIFREPAAGQLALLQQVLHGKQFNPTDAGNIYMVVRKPDDDNINDPSAESPVTDLPLQLGIALNQLNIYQQQVDYFTTYIDQYKSQLFANWYRLMKAEGDDEKNDLYLLLQEQINLYTNQLEDTLQRLQTNLTDQLEVVNDQIAALNTERDIVPVLELKITAVNKYWQPNEPVILLTAPSFEGTLRFEELEINSESEGWLLCRVTNQVLTALAIEGTGIPASDFNSILLPQPNHLPYAALSDQLLQEACLLNTSIAGKITGLDVALLEENLKLALQRRDQTVYTFTGFPPILKAVQWWDENPWNPILTGWEARFSPLQPTRQDGEIKEYNPNFFTNNYTVNQDEGGFITYKGATDPEQVIRFGQEIYTGSAILSSSAALAFGKQLAGYLAVHPDNTLQEILDDLATGKYLSFPLSGLNAGLLMKEDELQLNIKVPESNPYYFITESVSKIVGEAYNISPRPNGHFNPLRAGYMDVAFFVVDVYGRKRSLKIQQQVNASSMVSYFNSQQIKDVIFVPPRLSQPARLNFRWISNADSSGFQEMNVQPATTPVCGWIVPNHLDESLFFYDELGKALGSIYLDGNHSKVLWLSAPGNNQTIGKSVQEVFQYEDPVLSDLANALMENGPGFFSSFWKAIDDMHNFVNPSNFSQNNDLAVLIGRPVAVTQALLRLEIAGGSQVNQAWNTIDPNNNNYTGVQFPVILGDLENINDGLIGYFKEGTSGYDFGNFYCEAAVSENGVQKPGPKNILITPSPALMSDSYEDISKGSMKILMLVDPRAAIYATSGIQPICKLEIPANQYVDVISTLEMTFLASPVLRGVTGMNIPLAKEEGYQWSWVEEDSLGNQPLWTTVAGLKFNTNEAIAAYTPQTIREGWLKLTPQILSFSLLNSAGQPTAVPGQENTFVLTMKNEKSNQLKFIPGQLLPEGVPNNGAAFFIHFGTLVPEDRVAGIQPSADGWDFKAVTDQRFGNYWVATLKEGLILDKGAFVSFNLARVYVAANEGEIQIQVYVDFINIQGVNDGTDASLITLTS</sequence>
<dbReference type="KEGG" id="cbae:COR50_13930"/>
<keyword evidence="3" id="KW-1185">Reference proteome</keyword>
<gene>
    <name evidence="2" type="ORF">COR50_13930</name>
</gene>
<evidence type="ECO:0000256" key="1">
    <source>
        <dbReference type="SAM" id="Coils"/>
    </source>
</evidence>
<proteinExistence type="predicted"/>
<dbReference type="RefSeq" id="WP_098194551.1">
    <property type="nucleotide sequence ID" value="NZ_CP023777.1"/>
</dbReference>
<name>A0A291QWE3_9BACT</name>
<evidence type="ECO:0000313" key="2">
    <source>
        <dbReference type="EMBL" id="ATL48174.1"/>
    </source>
</evidence>
<dbReference type="Proteomes" id="UP000220133">
    <property type="component" value="Chromosome"/>
</dbReference>
<accession>A0A291QWE3</accession>
<protein>
    <submittedName>
        <fullName evidence="2">Uncharacterized protein</fullName>
    </submittedName>
</protein>
<reference evidence="2 3" key="1">
    <citation type="submission" date="2017-10" db="EMBL/GenBank/DDBJ databases">
        <title>Paenichitinophaga pekingensis gen. nov., sp. nov., isolated from activated sludge.</title>
        <authorList>
            <person name="Jin D."/>
            <person name="Kong X."/>
            <person name="Deng Y."/>
            <person name="Bai Z."/>
        </authorList>
    </citation>
    <scope>NUCLEOTIDE SEQUENCE [LARGE SCALE GENOMIC DNA]</scope>
    <source>
        <strain evidence="2 3">13</strain>
    </source>
</reference>
<evidence type="ECO:0000313" key="3">
    <source>
        <dbReference type="Proteomes" id="UP000220133"/>
    </source>
</evidence>
<keyword evidence="1" id="KW-0175">Coiled coil</keyword>
<feature type="coiled-coil region" evidence="1">
    <location>
        <begin position="446"/>
        <end position="477"/>
    </location>
</feature>
<dbReference type="OrthoDB" id="6091628at2"/>
<organism evidence="2 3">
    <name type="scientific">Chitinophaga caeni</name>
    <dbReference type="NCBI Taxonomy" id="2029983"/>
    <lineage>
        <taxon>Bacteria</taxon>
        <taxon>Pseudomonadati</taxon>
        <taxon>Bacteroidota</taxon>
        <taxon>Chitinophagia</taxon>
        <taxon>Chitinophagales</taxon>
        <taxon>Chitinophagaceae</taxon>
        <taxon>Chitinophaga</taxon>
    </lineage>
</organism>